<evidence type="ECO:0000313" key="2">
    <source>
        <dbReference type="EMBL" id="KAK0131309.1"/>
    </source>
</evidence>
<dbReference type="Proteomes" id="UP001174136">
    <property type="component" value="Unassembled WGS sequence"/>
</dbReference>
<comment type="caution">
    <text evidence="2">The sequence shown here is derived from an EMBL/GenBank/DDBJ whole genome shotgun (WGS) entry which is preliminary data.</text>
</comment>
<keyword evidence="3" id="KW-1185">Reference proteome</keyword>
<feature type="compositionally biased region" description="Basic residues" evidence="1">
    <location>
        <begin position="41"/>
        <end position="62"/>
    </location>
</feature>
<evidence type="ECO:0000313" key="3">
    <source>
        <dbReference type="Proteomes" id="UP001174136"/>
    </source>
</evidence>
<protein>
    <submittedName>
        <fullName evidence="2">Uncharacterized protein</fullName>
    </submittedName>
</protein>
<evidence type="ECO:0000256" key="1">
    <source>
        <dbReference type="SAM" id="MobiDB-lite"/>
    </source>
</evidence>
<proteinExistence type="predicted"/>
<dbReference type="EMBL" id="JAOPHQ010006551">
    <property type="protein sequence ID" value="KAK0131309.1"/>
    <property type="molecule type" value="Genomic_DNA"/>
</dbReference>
<gene>
    <name evidence="2" type="ORF">N1851_033995</name>
</gene>
<accession>A0AA47M0F5</accession>
<feature type="compositionally biased region" description="Acidic residues" evidence="1">
    <location>
        <begin position="71"/>
        <end position="82"/>
    </location>
</feature>
<sequence length="212" mass="23469">MRGDGDKPAVGLTRALSWLAVSSLSHQTRRLFGSQSELRANRRSRRGLRSQSRSHSRSHTHLHAAGGEGRADDDDNVDDDDDWVYEPQHRTGCVCISHCTAGRRRAVPSVTVVKRTRELTGAMMYSRLELQPSCIRRLLGMPSAERGVQCLGRGKLVADLWQEQIVICPDGGLQPPGKPPRGWSSSVEEELGGRWGQEEEEEEMPCGHHIGG</sequence>
<organism evidence="2 3">
    <name type="scientific">Merluccius polli</name>
    <name type="common">Benguela hake</name>
    <name type="synonym">Merluccius cadenati</name>
    <dbReference type="NCBI Taxonomy" id="89951"/>
    <lineage>
        <taxon>Eukaryota</taxon>
        <taxon>Metazoa</taxon>
        <taxon>Chordata</taxon>
        <taxon>Craniata</taxon>
        <taxon>Vertebrata</taxon>
        <taxon>Euteleostomi</taxon>
        <taxon>Actinopterygii</taxon>
        <taxon>Neopterygii</taxon>
        <taxon>Teleostei</taxon>
        <taxon>Neoteleostei</taxon>
        <taxon>Acanthomorphata</taxon>
        <taxon>Zeiogadaria</taxon>
        <taxon>Gadariae</taxon>
        <taxon>Gadiformes</taxon>
        <taxon>Gadoidei</taxon>
        <taxon>Merlucciidae</taxon>
        <taxon>Merluccius</taxon>
    </lineage>
</organism>
<reference evidence="2" key="1">
    <citation type="journal article" date="2023" name="Front. Mar. Sci.">
        <title>A new Merluccius polli reference genome to investigate the effects of global change in West African waters.</title>
        <authorList>
            <person name="Mateo J.L."/>
            <person name="Blanco-Fernandez C."/>
            <person name="Garcia-Vazquez E."/>
            <person name="Machado-Schiaffino G."/>
        </authorList>
    </citation>
    <scope>NUCLEOTIDE SEQUENCE</scope>
    <source>
        <strain evidence="2">C29</strain>
        <tissue evidence="2">Fin</tissue>
    </source>
</reference>
<feature type="region of interest" description="Disordered" evidence="1">
    <location>
        <begin position="171"/>
        <end position="212"/>
    </location>
</feature>
<name>A0AA47M0F5_MERPO</name>
<feature type="region of interest" description="Disordered" evidence="1">
    <location>
        <begin position="35"/>
        <end position="82"/>
    </location>
</feature>
<dbReference type="AlphaFoldDB" id="A0AA47M0F5"/>